<evidence type="ECO:0000313" key="2">
    <source>
        <dbReference type="Proteomes" id="UP001151760"/>
    </source>
</evidence>
<organism evidence="1 2">
    <name type="scientific">Tanacetum coccineum</name>
    <dbReference type="NCBI Taxonomy" id="301880"/>
    <lineage>
        <taxon>Eukaryota</taxon>
        <taxon>Viridiplantae</taxon>
        <taxon>Streptophyta</taxon>
        <taxon>Embryophyta</taxon>
        <taxon>Tracheophyta</taxon>
        <taxon>Spermatophyta</taxon>
        <taxon>Magnoliopsida</taxon>
        <taxon>eudicotyledons</taxon>
        <taxon>Gunneridae</taxon>
        <taxon>Pentapetalae</taxon>
        <taxon>asterids</taxon>
        <taxon>campanulids</taxon>
        <taxon>Asterales</taxon>
        <taxon>Asteraceae</taxon>
        <taxon>Asteroideae</taxon>
        <taxon>Anthemideae</taxon>
        <taxon>Anthemidinae</taxon>
        <taxon>Tanacetum</taxon>
    </lineage>
</organism>
<evidence type="ECO:0000313" key="1">
    <source>
        <dbReference type="EMBL" id="GJT62987.1"/>
    </source>
</evidence>
<sequence>MQCGKKRFDGLGILDLDEDLPRLLRCRDMFMVEMSLSSFITIAKGGSSLIFTLFSLPAGAELTFEAEELLLPLTGAENGSFIMTPFKVSSLNVDFDLKIYLIVFGPDIGSAPSNFFSRGRVVLQTEDSSAES</sequence>
<proteinExistence type="predicted"/>
<dbReference type="EMBL" id="BQNB010017422">
    <property type="protein sequence ID" value="GJT62987.1"/>
    <property type="molecule type" value="Genomic_DNA"/>
</dbReference>
<comment type="caution">
    <text evidence="1">The sequence shown here is derived from an EMBL/GenBank/DDBJ whole genome shotgun (WGS) entry which is preliminary data.</text>
</comment>
<dbReference type="Proteomes" id="UP001151760">
    <property type="component" value="Unassembled WGS sequence"/>
</dbReference>
<keyword evidence="2" id="KW-1185">Reference proteome</keyword>
<accession>A0ABQ5FI45</accession>
<name>A0ABQ5FI45_9ASTR</name>
<gene>
    <name evidence="1" type="ORF">Tco_1006520</name>
</gene>
<protein>
    <submittedName>
        <fullName evidence="1">Uncharacterized protein</fullName>
    </submittedName>
</protein>
<reference evidence="1" key="2">
    <citation type="submission" date="2022-01" db="EMBL/GenBank/DDBJ databases">
        <authorList>
            <person name="Yamashiro T."/>
            <person name="Shiraishi A."/>
            <person name="Satake H."/>
            <person name="Nakayama K."/>
        </authorList>
    </citation>
    <scope>NUCLEOTIDE SEQUENCE</scope>
</reference>
<reference evidence="1" key="1">
    <citation type="journal article" date="2022" name="Int. J. Mol. Sci.">
        <title>Draft Genome of Tanacetum Coccineum: Genomic Comparison of Closely Related Tanacetum-Family Plants.</title>
        <authorList>
            <person name="Yamashiro T."/>
            <person name="Shiraishi A."/>
            <person name="Nakayama K."/>
            <person name="Satake H."/>
        </authorList>
    </citation>
    <scope>NUCLEOTIDE SEQUENCE</scope>
</reference>